<accession>A0A4Y7SDG1</accession>
<sequence>MSKAHDPQRAPTSHRMSNLFKRRKRPQTVDEEGSAVERKARAWRKIRVSWASKAARADGSTVPPSNLNPRDDDTRWMSNDSYKEEAEVVDLLPEAPKDRFVRREDALMLSTQNSRPKSTFISNDAQNDASSIPANVNDEDLRVAQHPEPPESIVACEAARSQIERGEKHPVLESTPQPIFTSPPSPSPTLQTGVENLNTAVQLPLNGAITAVFSGAQNIVIENVYISVGQGNATNLVAENVRWSIWENDPQFEKDRFKGALLFFFVFNVTDGIEVARN</sequence>
<protein>
    <submittedName>
        <fullName evidence="2">Uncharacterized protein</fullName>
    </submittedName>
</protein>
<gene>
    <name evidence="2" type="ORF">FA13DRAFT_1744071</name>
</gene>
<feature type="region of interest" description="Disordered" evidence="1">
    <location>
        <begin position="51"/>
        <end position="75"/>
    </location>
</feature>
<evidence type="ECO:0000256" key="1">
    <source>
        <dbReference type="SAM" id="MobiDB-lite"/>
    </source>
</evidence>
<evidence type="ECO:0000313" key="3">
    <source>
        <dbReference type="Proteomes" id="UP000298030"/>
    </source>
</evidence>
<organism evidence="2 3">
    <name type="scientific">Coprinellus micaceus</name>
    <name type="common">Glistening ink-cap mushroom</name>
    <name type="synonym">Coprinus micaceus</name>
    <dbReference type="NCBI Taxonomy" id="71717"/>
    <lineage>
        <taxon>Eukaryota</taxon>
        <taxon>Fungi</taxon>
        <taxon>Dikarya</taxon>
        <taxon>Basidiomycota</taxon>
        <taxon>Agaricomycotina</taxon>
        <taxon>Agaricomycetes</taxon>
        <taxon>Agaricomycetidae</taxon>
        <taxon>Agaricales</taxon>
        <taxon>Agaricineae</taxon>
        <taxon>Psathyrellaceae</taxon>
        <taxon>Coprinellus</taxon>
    </lineage>
</organism>
<keyword evidence="3" id="KW-1185">Reference proteome</keyword>
<evidence type="ECO:0000313" key="2">
    <source>
        <dbReference type="EMBL" id="TEB19700.1"/>
    </source>
</evidence>
<reference evidence="2 3" key="1">
    <citation type="journal article" date="2019" name="Nat. Ecol. Evol.">
        <title>Megaphylogeny resolves global patterns of mushroom evolution.</title>
        <authorList>
            <person name="Varga T."/>
            <person name="Krizsan K."/>
            <person name="Foldi C."/>
            <person name="Dima B."/>
            <person name="Sanchez-Garcia M."/>
            <person name="Sanchez-Ramirez S."/>
            <person name="Szollosi G.J."/>
            <person name="Szarkandi J.G."/>
            <person name="Papp V."/>
            <person name="Albert L."/>
            <person name="Andreopoulos W."/>
            <person name="Angelini C."/>
            <person name="Antonin V."/>
            <person name="Barry K.W."/>
            <person name="Bougher N.L."/>
            <person name="Buchanan P."/>
            <person name="Buyck B."/>
            <person name="Bense V."/>
            <person name="Catcheside P."/>
            <person name="Chovatia M."/>
            <person name="Cooper J."/>
            <person name="Damon W."/>
            <person name="Desjardin D."/>
            <person name="Finy P."/>
            <person name="Geml J."/>
            <person name="Haridas S."/>
            <person name="Hughes K."/>
            <person name="Justo A."/>
            <person name="Karasinski D."/>
            <person name="Kautmanova I."/>
            <person name="Kiss B."/>
            <person name="Kocsube S."/>
            <person name="Kotiranta H."/>
            <person name="LaButti K.M."/>
            <person name="Lechner B.E."/>
            <person name="Liimatainen K."/>
            <person name="Lipzen A."/>
            <person name="Lukacs Z."/>
            <person name="Mihaltcheva S."/>
            <person name="Morgado L.N."/>
            <person name="Niskanen T."/>
            <person name="Noordeloos M.E."/>
            <person name="Ohm R.A."/>
            <person name="Ortiz-Santana B."/>
            <person name="Ovrebo C."/>
            <person name="Racz N."/>
            <person name="Riley R."/>
            <person name="Savchenko A."/>
            <person name="Shiryaev A."/>
            <person name="Soop K."/>
            <person name="Spirin V."/>
            <person name="Szebenyi C."/>
            <person name="Tomsovsky M."/>
            <person name="Tulloss R.E."/>
            <person name="Uehling J."/>
            <person name="Grigoriev I.V."/>
            <person name="Vagvolgyi C."/>
            <person name="Papp T."/>
            <person name="Martin F.M."/>
            <person name="Miettinen O."/>
            <person name="Hibbett D.S."/>
            <person name="Nagy L.G."/>
        </authorList>
    </citation>
    <scope>NUCLEOTIDE SEQUENCE [LARGE SCALE GENOMIC DNA]</scope>
    <source>
        <strain evidence="2 3">FP101781</strain>
    </source>
</reference>
<dbReference type="AlphaFoldDB" id="A0A4Y7SDG1"/>
<name>A0A4Y7SDG1_COPMI</name>
<comment type="caution">
    <text evidence="2">The sequence shown here is derived from an EMBL/GenBank/DDBJ whole genome shotgun (WGS) entry which is preliminary data.</text>
</comment>
<proteinExistence type="predicted"/>
<dbReference type="Proteomes" id="UP000298030">
    <property type="component" value="Unassembled WGS sequence"/>
</dbReference>
<dbReference type="EMBL" id="QPFP01000179">
    <property type="protein sequence ID" value="TEB19700.1"/>
    <property type="molecule type" value="Genomic_DNA"/>
</dbReference>
<feature type="region of interest" description="Disordered" evidence="1">
    <location>
        <begin position="1"/>
        <end position="38"/>
    </location>
</feature>